<keyword evidence="1" id="KW-1133">Transmembrane helix</keyword>
<accession>A0A699VSV5</accession>
<protein>
    <submittedName>
        <fullName evidence="2">Uncharacterized protein</fullName>
    </submittedName>
</protein>
<evidence type="ECO:0000256" key="1">
    <source>
        <dbReference type="SAM" id="Phobius"/>
    </source>
</evidence>
<organism evidence="2">
    <name type="scientific">Tanacetum cinerariifolium</name>
    <name type="common">Dalmatian daisy</name>
    <name type="synonym">Chrysanthemum cinerariifolium</name>
    <dbReference type="NCBI Taxonomy" id="118510"/>
    <lineage>
        <taxon>Eukaryota</taxon>
        <taxon>Viridiplantae</taxon>
        <taxon>Streptophyta</taxon>
        <taxon>Embryophyta</taxon>
        <taxon>Tracheophyta</taxon>
        <taxon>Spermatophyta</taxon>
        <taxon>Magnoliopsida</taxon>
        <taxon>eudicotyledons</taxon>
        <taxon>Gunneridae</taxon>
        <taxon>Pentapetalae</taxon>
        <taxon>asterids</taxon>
        <taxon>campanulids</taxon>
        <taxon>Asterales</taxon>
        <taxon>Asteraceae</taxon>
        <taxon>Asteroideae</taxon>
        <taxon>Anthemideae</taxon>
        <taxon>Anthemidinae</taxon>
        <taxon>Tanacetum</taxon>
    </lineage>
</organism>
<feature type="transmembrane region" description="Helical" evidence="1">
    <location>
        <begin position="18"/>
        <end position="40"/>
    </location>
</feature>
<keyword evidence="1" id="KW-0812">Transmembrane</keyword>
<evidence type="ECO:0000313" key="2">
    <source>
        <dbReference type="EMBL" id="GFD38652.1"/>
    </source>
</evidence>
<name>A0A699VSV5_TANCI</name>
<comment type="caution">
    <text evidence="2">The sequence shown here is derived from an EMBL/GenBank/DDBJ whole genome shotgun (WGS) entry which is preliminary data.</text>
</comment>
<reference evidence="2" key="1">
    <citation type="journal article" date="2019" name="Sci. Rep.">
        <title>Draft genome of Tanacetum cinerariifolium, the natural source of mosquito coil.</title>
        <authorList>
            <person name="Yamashiro T."/>
            <person name="Shiraishi A."/>
            <person name="Satake H."/>
            <person name="Nakayama K."/>
        </authorList>
    </citation>
    <scope>NUCLEOTIDE SEQUENCE</scope>
</reference>
<feature type="non-terminal residue" evidence="2">
    <location>
        <position position="41"/>
    </location>
</feature>
<proteinExistence type="predicted"/>
<keyword evidence="1" id="KW-0472">Membrane</keyword>
<sequence>MRGEKVVPAAAVGDIDGLVMPAIVVMEVVTVAAMATVVAAE</sequence>
<gene>
    <name evidence="2" type="ORF">Tci_910621</name>
</gene>
<dbReference type="EMBL" id="BKCJ011503698">
    <property type="protein sequence ID" value="GFD38652.1"/>
    <property type="molecule type" value="Genomic_DNA"/>
</dbReference>
<dbReference type="AlphaFoldDB" id="A0A699VSV5"/>